<dbReference type="EMBL" id="JACSQN010000018">
    <property type="protein sequence ID" value="MBD7985947.1"/>
    <property type="molecule type" value="Genomic_DNA"/>
</dbReference>
<evidence type="ECO:0000313" key="4">
    <source>
        <dbReference type="EMBL" id="MBD7985947.1"/>
    </source>
</evidence>
<evidence type="ECO:0000256" key="1">
    <source>
        <dbReference type="ARBA" id="ARBA00022729"/>
    </source>
</evidence>
<dbReference type="InterPro" id="IPR029050">
    <property type="entry name" value="Immunoprotect_excell_Ig-like"/>
</dbReference>
<dbReference type="Gene3D" id="2.60.40.1240">
    <property type="match status" value="1"/>
</dbReference>
<proteinExistence type="predicted"/>
<feature type="signal peptide" evidence="3">
    <location>
        <begin position="1"/>
        <end position="20"/>
    </location>
</feature>
<organism evidence="4 5">
    <name type="scientific">Sporosarcina quadrami</name>
    <dbReference type="NCBI Taxonomy" id="2762234"/>
    <lineage>
        <taxon>Bacteria</taxon>
        <taxon>Bacillati</taxon>
        <taxon>Bacillota</taxon>
        <taxon>Bacilli</taxon>
        <taxon>Bacillales</taxon>
        <taxon>Caryophanaceae</taxon>
        <taxon>Sporosarcina</taxon>
    </lineage>
</organism>
<protein>
    <recommendedName>
        <fullName evidence="6">DUF4352 domain-containing protein</fullName>
    </recommendedName>
</protein>
<feature type="chain" id="PRO_5045990287" description="DUF4352 domain-containing protein" evidence="3">
    <location>
        <begin position="21"/>
        <end position="210"/>
    </location>
</feature>
<keyword evidence="5" id="KW-1185">Reference proteome</keyword>
<comment type="caution">
    <text evidence="4">The sequence shown here is derived from an EMBL/GenBank/DDBJ whole genome shotgun (WGS) entry which is preliminary data.</text>
</comment>
<dbReference type="Proteomes" id="UP000626786">
    <property type="component" value="Unassembled WGS sequence"/>
</dbReference>
<reference evidence="4 5" key="1">
    <citation type="submission" date="2020-08" db="EMBL/GenBank/DDBJ databases">
        <title>A Genomic Blueprint of the Chicken Gut Microbiome.</title>
        <authorList>
            <person name="Gilroy R."/>
            <person name="Ravi A."/>
            <person name="Getino M."/>
            <person name="Pursley I."/>
            <person name="Horton D.L."/>
            <person name="Alikhan N.-F."/>
            <person name="Baker D."/>
            <person name="Gharbi K."/>
            <person name="Hall N."/>
            <person name="Watson M."/>
            <person name="Adriaenssens E.M."/>
            <person name="Foster-Nyarko E."/>
            <person name="Jarju S."/>
            <person name="Secka A."/>
            <person name="Antonio M."/>
            <person name="Oren A."/>
            <person name="Chaudhuri R."/>
            <person name="La Ragione R.M."/>
            <person name="Hildebrand F."/>
            <person name="Pallen M.J."/>
        </authorList>
    </citation>
    <scope>NUCLEOTIDE SEQUENCE [LARGE SCALE GENOMIC DNA]</scope>
    <source>
        <strain evidence="4 5">Sa2YVA2</strain>
    </source>
</reference>
<accession>A0ABR8UD48</accession>
<keyword evidence="1 3" id="KW-0732">Signal</keyword>
<dbReference type="RefSeq" id="WP_191695776.1">
    <property type="nucleotide sequence ID" value="NZ_JACSQN010000018.1"/>
</dbReference>
<feature type="compositionally biased region" description="Acidic residues" evidence="2">
    <location>
        <begin position="38"/>
        <end position="50"/>
    </location>
</feature>
<feature type="region of interest" description="Disordered" evidence="2">
    <location>
        <begin position="28"/>
        <end position="64"/>
    </location>
</feature>
<name>A0ABR8UD48_9BACL</name>
<gene>
    <name evidence="4" type="ORF">H9649_15350</name>
</gene>
<evidence type="ECO:0000313" key="5">
    <source>
        <dbReference type="Proteomes" id="UP000626786"/>
    </source>
</evidence>
<evidence type="ECO:0000256" key="3">
    <source>
        <dbReference type="SAM" id="SignalP"/>
    </source>
</evidence>
<dbReference type="PROSITE" id="PS51257">
    <property type="entry name" value="PROKAR_LIPOPROTEIN"/>
    <property type="match status" value="1"/>
</dbReference>
<evidence type="ECO:0000256" key="2">
    <source>
        <dbReference type="SAM" id="MobiDB-lite"/>
    </source>
</evidence>
<sequence length="210" mass="23644">MKKLMMICSMFVLMTLAACGDIDEKNTREVKSSADVASETDEATDAEKEEVEEKEKPVGTRSNPLPFGDTITVKENIYDDSFNSYESFVDITLLETIQGDEAWKLIEAENMFNEPADDGFEYVLVKVKGFLKESETEDDSLYFSSMNFKFVSNEGEVYDWKTAVIPNELSKELYNGGTAEGYIANQVKVGDDFKISYNSSEGSPVFFFVK</sequence>
<evidence type="ECO:0008006" key="6">
    <source>
        <dbReference type="Google" id="ProtNLM"/>
    </source>
</evidence>